<dbReference type="HOGENOM" id="CLU_114601_5_3_9"/>
<reference evidence="1" key="1">
    <citation type="submission" date="2013-03" db="EMBL/GenBank/DDBJ databases">
        <title>Draft genome sequence of the hydrogen-ethanol-producing anaerobic alkalithermophilic Caloramator celere.</title>
        <authorList>
            <person name="Ciranna A."/>
            <person name="Larjo A."/>
            <person name="Kivisto A."/>
            <person name="Santala V."/>
            <person name="Roos C."/>
            <person name="Karp M."/>
        </authorList>
    </citation>
    <scope>NUCLEOTIDE SEQUENCE [LARGE SCALE GENOMIC DNA]</scope>
    <source>
        <strain evidence="1">DSM 8682</strain>
    </source>
</reference>
<evidence type="ECO:0008006" key="3">
    <source>
        <dbReference type="Google" id="ProtNLM"/>
    </source>
</evidence>
<keyword evidence="2" id="KW-1185">Reference proteome</keyword>
<evidence type="ECO:0000313" key="1">
    <source>
        <dbReference type="EMBL" id="CDF57645.1"/>
    </source>
</evidence>
<comment type="caution">
    <text evidence="1">The sequence shown here is derived from an EMBL/GenBank/DDBJ whole genome shotgun (WGS) entry which is preliminary data.</text>
</comment>
<dbReference type="Pfam" id="PF02597">
    <property type="entry name" value="ThiS"/>
    <property type="match status" value="1"/>
</dbReference>
<dbReference type="RefSeq" id="WP_018660986.1">
    <property type="nucleotide sequence ID" value="NZ_HF952018.1"/>
</dbReference>
<dbReference type="eggNOG" id="COG1977">
    <property type="taxonomic scope" value="Bacteria"/>
</dbReference>
<dbReference type="Proteomes" id="UP000014923">
    <property type="component" value="Unassembled WGS sequence"/>
</dbReference>
<dbReference type="AlphaFoldDB" id="R7RQW2"/>
<sequence>MMHVRVKLFATLRIGREKDKVYEIKDGAKAIDVIDMLNINKDDVKILLINGQDADFYEELKDGDVVSIFPPVGGG</sequence>
<dbReference type="EMBL" id="CAVN010000088">
    <property type="protein sequence ID" value="CDF57645.1"/>
    <property type="molecule type" value="Genomic_DNA"/>
</dbReference>
<proteinExistence type="predicted"/>
<dbReference type="OrthoDB" id="9801945at2"/>
<dbReference type="InterPro" id="IPR003749">
    <property type="entry name" value="ThiS/MoaD-like"/>
</dbReference>
<protein>
    <recommendedName>
        <fullName evidence="3">Molybdenum cofactor biosynthesis protein MoaD</fullName>
    </recommendedName>
</protein>
<dbReference type="Gene3D" id="3.10.20.30">
    <property type="match status" value="1"/>
</dbReference>
<name>R7RQW2_9CLOT</name>
<accession>R7RQW2</accession>
<dbReference type="InterPro" id="IPR012675">
    <property type="entry name" value="Beta-grasp_dom_sf"/>
</dbReference>
<dbReference type="SUPFAM" id="SSF54285">
    <property type="entry name" value="MoaD/ThiS"/>
    <property type="match status" value="1"/>
</dbReference>
<gene>
    <name evidence="1" type="ORF">TCEL_01559</name>
</gene>
<organism evidence="1 2">
    <name type="scientific">Thermobrachium celere DSM 8682</name>
    <dbReference type="NCBI Taxonomy" id="941824"/>
    <lineage>
        <taxon>Bacteria</taxon>
        <taxon>Bacillati</taxon>
        <taxon>Bacillota</taxon>
        <taxon>Clostridia</taxon>
        <taxon>Eubacteriales</taxon>
        <taxon>Clostridiaceae</taxon>
        <taxon>Thermobrachium</taxon>
    </lineage>
</organism>
<evidence type="ECO:0000313" key="2">
    <source>
        <dbReference type="Proteomes" id="UP000014923"/>
    </source>
</evidence>
<dbReference type="InterPro" id="IPR016155">
    <property type="entry name" value="Mopterin_synth/thiamin_S_b"/>
</dbReference>